<dbReference type="EMBL" id="HBFQ01061850">
    <property type="protein sequence ID" value="CAD8869474.1"/>
    <property type="molecule type" value="Transcribed_RNA"/>
</dbReference>
<dbReference type="InterPro" id="IPR019155">
    <property type="entry name" value="CLEC16A/TT9_N"/>
</dbReference>
<feature type="domain" description="CLEC16A/TT9 C-terminal" evidence="5">
    <location>
        <begin position="684"/>
        <end position="805"/>
    </location>
</feature>
<feature type="compositionally biased region" description="Low complexity" evidence="3">
    <location>
        <begin position="457"/>
        <end position="472"/>
    </location>
</feature>
<dbReference type="GO" id="GO:0016197">
    <property type="term" value="P:endosomal transport"/>
    <property type="evidence" value="ECO:0007669"/>
    <property type="project" value="TreeGrafter"/>
</dbReference>
<dbReference type="Pfam" id="PF19439">
    <property type="entry name" value="CLEC16A_C"/>
    <property type="match status" value="2"/>
</dbReference>
<dbReference type="Pfam" id="PF09758">
    <property type="entry name" value="FPL"/>
    <property type="match status" value="1"/>
</dbReference>
<feature type="region of interest" description="Disordered" evidence="3">
    <location>
        <begin position="450"/>
        <end position="472"/>
    </location>
</feature>
<feature type="domain" description="CLEC16A/TT9 C-terminal" evidence="5">
    <location>
        <begin position="269"/>
        <end position="383"/>
    </location>
</feature>
<evidence type="ECO:0000313" key="6">
    <source>
        <dbReference type="EMBL" id="CAD8869474.1"/>
    </source>
</evidence>
<dbReference type="InterPro" id="IPR039272">
    <property type="entry name" value="CLEC16A/TT9"/>
</dbReference>
<evidence type="ECO:0000256" key="2">
    <source>
        <dbReference type="ARBA" id="ARBA00023006"/>
    </source>
</evidence>
<comment type="similarity">
    <text evidence="1">Belongs to the CLEC16A/gop-1 family.</text>
</comment>
<dbReference type="PANTHER" id="PTHR21481">
    <property type="entry name" value="PROTEIN CLEC16A"/>
    <property type="match status" value="1"/>
</dbReference>
<evidence type="ECO:0008006" key="7">
    <source>
        <dbReference type="Google" id="ProtNLM"/>
    </source>
</evidence>
<sequence length="814" mass="91471">MNNLLAGFLWGTTNSSTGQSSRSSSPIPSYSFARLQQLYDTMSQFRESDLERGSGDAVVETVRQITEALIWGEQNDTNFFDFFCEKSILADFIRVLGLSKTPKKVKVQLLQSLSILVQNLRRQTSVYYLLSNNYVNKLIAMPLDFNDEEILAYYITLLKSLAMRLDDETIKFFFIERVECTFPLYIEATKFFSHRDQMVRATVRTITLQVYRITEPRMQRFVLRHAAESYFSQLAYHLRDVWLRLGNAAAVANESDLTVVQHEIELQQDLLIYLSDVFELGVQALNEVLADRLLSGAMFPILLSGIAKVEGSHGVLCREGEGIATSRNDSSERSSVEEPRGVSPQVALFLLRQVFDIFSCQVLLEPLASALLQPSIPVTLAYSLPHVQDGLQTDGDLTANALRSRFLRCLCSRQDATFLLAASVVHSCTLNRRSLSLAFLESARVLPSATARDPAPSCVSSGSSSEISSSRKGLWGRKLKKLMPKKSSQGHESSSDDVEANADVEVLFWLLESLEHGWLPDTMQVLVRIMLDIFLDPSACHNTICRAAFTEVLHASVRTAAQALRQLLEEASPADSLLDLFLDEWALHHIPANVAEVCGNPLYLVSATSPQSKQPPVDDRKKVIRSFLLLRRLLADYTRFAADIPMERSSETVCSWAVPSAEVSPLRIEELTVDRFREGSSFEVGKTDRIVCGVAVPEGKHTRYFLLHDFWLLLVQPDLTKPGWSVVKTLWPIHLVQSIIDRSDPRTVQVGMHAPRSENGSNRKPLTYLTLTLSFEDVTRCHSADQHLQKRRLAVRGVLMRKALAFVQRCEADH</sequence>
<dbReference type="PANTHER" id="PTHR21481:SF0">
    <property type="entry name" value="PROTEIN CLEC16A"/>
    <property type="match status" value="1"/>
</dbReference>
<keyword evidence="2" id="KW-0072">Autophagy</keyword>
<dbReference type="GO" id="GO:0005794">
    <property type="term" value="C:Golgi apparatus"/>
    <property type="evidence" value="ECO:0007669"/>
    <property type="project" value="TreeGrafter"/>
</dbReference>
<evidence type="ECO:0000259" key="4">
    <source>
        <dbReference type="Pfam" id="PF09758"/>
    </source>
</evidence>
<evidence type="ECO:0000256" key="1">
    <source>
        <dbReference type="ARBA" id="ARBA00006441"/>
    </source>
</evidence>
<dbReference type="GO" id="GO:0007034">
    <property type="term" value="P:vacuolar transport"/>
    <property type="evidence" value="ECO:0007669"/>
    <property type="project" value="TreeGrafter"/>
</dbReference>
<dbReference type="GO" id="GO:1901096">
    <property type="term" value="P:regulation of autophagosome maturation"/>
    <property type="evidence" value="ECO:0007669"/>
    <property type="project" value="TreeGrafter"/>
</dbReference>
<organism evidence="6">
    <name type="scientific">Noctiluca scintillans</name>
    <name type="common">Sea sparkle</name>
    <name type="synonym">Red tide dinoflagellate</name>
    <dbReference type="NCBI Taxonomy" id="2966"/>
    <lineage>
        <taxon>Eukaryota</taxon>
        <taxon>Sar</taxon>
        <taxon>Alveolata</taxon>
        <taxon>Dinophyceae</taxon>
        <taxon>Noctilucales</taxon>
        <taxon>Noctilucaceae</taxon>
        <taxon>Noctiluca</taxon>
    </lineage>
</organism>
<dbReference type="InterPro" id="IPR045820">
    <property type="entry name" value="CLEC16A/TT9_C"/>
</dbReference>
<name>A0A7S1AZN9_NOCSC</name>
<feature type="domain" description="FPL" evidence="4">
    <location>
        <begin position="62"/>
        <end position="211"/>
    </location>
</feature>
<accession>A0A7S1AZN9</accession>
<dbReference type="GO" id="GO:0006914">
    <property type="term" value="P:autophagy"/>
    <property type="evidence" value="ECO:0007669"/>
    <property type="project" value="UniProtKB-KW"/>
</dbReference>
<evidence type="ECO:0000256" key="3">
    <source>
        <dbReference type="SAM" id="MobiDB-lite"/>
    </source>
</evidence>
<proteinExistence type="inferred from homology"/>
<dbReference type="AlphaFoldDB" id="A0A7S1AZN9"/>
<evidence type="ECO:0000259" key="5">
    <source>
        <dbReference type="Pfam" id="PF19439"/>
    </source>
</evidence>
<reference evidence="6" key="1">
    <citation type="submission" date="2021-01" db="EMBL/GenBank/DDBJ databases">
        <authorList>
            <person name="Corre E."/>
            <person name="Pelletier E."/>
            <person name="Niang G."/>
            <person name="Scheremetjew M."/>
            <person name="Finn R."/>
            <person name="Kale V."/>
            <person name="Holt S."/>
            <person name="Cochrane G."/>
            <person name="Meng A."/>
            <person name="Brown T."/>
            <person name="Cohen L."/>
        </authorList>
    </citation>
    <scope>NUCLEOTIDE SEQUENCE</scope>
</reference>
<protein>
    <recommendedName>
        <fullName evidence="7">FPL domain-containing protein</fullName>
    </recommendedName>
</protein>
<dbReference type="GO" id="GO:0005770">
    <property type="term" value="C:late endosome"/>
    <property type="evidence" value="ECO:0007669"/>
    <property type="project" value="TreeGrafter"/>
</dbReference>
<gene>
    <name evidence="6" type="ORF">NSCI0253_LOCUS43830</name>
</gene>